<feature type="domain" description="LpxI C-terminal" evidence="1">
    <location>
        <begin position="136"/>
        <end position="267"/>
    </location>
</feature>
<feature type="domain" description="LpxI N-terminal" evidence="2">
    <location>
        <begin position="4"/>
        <end position="133"/>
    </location>
</feature>
<dbReference type="InterPro" id="IPR041255">
    <property type="entry name" value="LpxI_N"/>
</dbReference>
<dbReference type="Pfam" id="PF17930">
    <property type="entry name" value="LpxI_N"/>
    <property type="match status" value="1"/>
</dbReference>
<dbReference type="AlphaFoldDB" id="A0A512DKQ3"/>
<organism evidence="3 4">
    <name type="scientific">Skermanella aerolata</name>
    <dbReference type="NCBI Taxonomy" id="393310"/>
    <lineage>
        <taxon>Bacteria</taxon>
        <taxon>Pseudomonadati</taxon>
        <taxon>Pseudomonadota</taxon>
        <taxon>Alphaproteobacteria</taxon>
        <taxon>Rhodospirillales</taxon>
        <taxon>Azospirillaceae</taxon>
        <taxon>Skermanella</taxon>
    </lineage>
</organism>
<dbReference type="PANTHER" id="PTHR39962">
    <property type="entry name" value="BLL4848 PROTEIN"/>
    <property type="match status" value="1"/>
</dbReference>
<dbReference type="Pfam" id="PF06230">
    <property type="entry name" value="LpxI_C"/>
    <property type="match status" value="1"/>
</dbReference>
<evidence type="ECO:0000259" key="1">
    <source>
        <dbReference type="Pfam" id="PF06230"/>
    </source>
</evidence>
<keyword evidence="4" id="KW-1185">Reference proteome</keyword>
<evidence type="ECO:0000259" key="2">
    <source>
        <dbReference type="Pfam" id="PF17930"/>
    </source>
</evidence>
<evidence type="ECO:0000313" key="3">
    <source>
        <dbReference type="EMBL" id="GEO36780.1"/>
    </source>
</evidence>
<dbReference type="Gene3D" id="3.40.140.80">
    <property type="match status" value="1"/>
</dbReference>
<accession>A0A512DKQ3</accession>
<dbReference type="InterPro" id="IPR010415">
    <property type="entry name" value="LpxI_C"/>
</dbReference>
<evidence type="ECO:0000313" key="4">
    <source>
        <dbReference type="Proteomes" id="UP000321523"/>
    </source>
</evidence>
<dbReference type="InterPro" id="IPR053174">
    <property type="entry name" value="LpxI"/>
</dbReference>
<comment type="caution">
    <text evidence="3">The sequence shown here is derived from an EMBL/GenBank/DDBJ whole genome shotgun (WGS) entry which is preliminary data.</text>
</comment>
<proteinExistence type="predicted"/>
<dbReference type="RefSeq" id="WP_044426182.1">
    <property type="nucleotide sequence ID" value="NZ_BJYZ01000003.1"/>
</dbReference>
<dbReference type="OrthoDB" id="9789836at2"/>
<gene>
    <name evidence="3" type="ORF">SAE02_09280</name>
</gene>
<sequence>MLPKLGIIAGGGDLPVRLLEACRSIGREAFVLGLEGHAEPEGIGRHVDLWVRLGAAGTMLDALRAAGARDIVLAGRVRRPSLVELKPDWRGARFFARIGARALGDDGLLKAVTAELEGEGFHVVAAHDVFRDLLTPAGPLGGLRPDEQAEGDIARGVAVIRALGPLDVGQAVIVQQGLVLGIEAIEGTDALIERCAALRRDGPGGVLVKMTKPTQDLRFDLPTVGVVTVERCAAAGLRGIAVEAGKTIALDRDAIAAQADRLGLFVVGLDNTP</sequence>
<dbReference type="Proteomes" id="UP000321523">
    <property type="component" value="Unassembled WGS sequence"/>
</dbReference>
<dbReference type="InterPro" id="IPR043167">
    <property type="entry name" value="LpxI_C_sf"/>
</dbReference>
<reference evidence="3 4" key="1">
    <citation type="submission" date="2019-07" db="EMBL/GenBank/DDBJ databases">
        <title>Whole genome shotgun sequence of Skermanella aerolata NBRC 106429.</title>
        <authorList>
            <person name="Hosoyama A."/>
            <person name="Uohara A."/>
            <person name="Ohji S."/>
            <person name="Ichikawa N."/>
        </authorList>
    </citation>
    <scope>NUCLEOTIDE SEQUENCE [LARGE SCALE GENOMIC DNA]</scope>
    <source>
        <strain evidence="3 4">NBRC 106429</strain>
    </source>
</reference>
<name>A0A512DKQ3_9PROT</name>
<dbReference type="Gene3D" id="3.40.50.20">
    <property type="match status" value="1"/>
</dbReference>
<evidence type="ECO:0008006" key="5">
    <source>
        <dbReference type="Google" id="ProtNLM"/>
    </source>
</evidence>
<dbReference type="PANTHER" id="PTHR39962:SF1">
    <property type="entry name" value="LPXI FAMILY PROTEIN"/>
    <property type="match status" value="1"/>
</dbReference>
<dbReference type="EMBL" id="BJYZ01000003">
    <property type="protein sequence ID" value="GEO36780.1"/>
    <property type="molecule type" value="Genomic_DNA"/>
</dbReference>
<protein>
    <recommendedName>
        <fullName evidence="5">UDP-2,3-diacylglucosamine pyrophosphatase</fullName>
    </recommendedName>
</protein>